<dbReference type="InterPro" id="IPR008930">
    <property type="entry name" value="Terpenoid_cyclase/PrenylTrfase"/>
</dbReference>
<feature type="region of interest" description="Disordered" evidence="3">
    <location>
        <begin position="364"/>
        <end position="419"/>
    </location>
</feature>
<evidence type="ECO:0000259" key="5">
    <source>
        <dbReference type="Pfam" id="PF13249"/>
    </source>
</evidence>
<dbReference type="Pfam" id="PF13243">
    <property type="entry name" value="SQHop_cyclase_C"/>
    <property type="match status" value="1"/>
</dbReference>
<name>A0A8S9HIP9_BRACR</name>
<evidence type="ECO:0000313" key="6">
    <source>
        <dbReference type="EMBL" id="KAF2557863.1"/>
    </source>
</evidence>
<sequence length="737" mass="84552">ILGIYDWNGTNPMPPEIWLLPSWLPIHLGKTTCFCRLVYLVTSYFYGKRFVGPITPLILELREELYLQSYEEINWNRARSLYAKEDMYYPHPSIQDLVWDSLHVFGEPLLTRWPLNKLVREKALRVAMEYIHYEDENSRYINIGCAGKAMCVLACWVEDPNGEYFKKHLARVPDYFWIAEDGMKVQSFGSQLWDTSLAIQALLASNLSDETADVLKKGHDFIKRSQIRENPSGDFKKMNRHISKGGWTFSDRDQGWNVSDCSAEAFKCCLLLSKMPPDVVGPKMEPEQLYDSVNLLLSYQSENGGMTAWEPARGYGWLEGEELPNLYGQQIPDSNDKRWISQPFSTPDLIEQRNLHRAISYPEPQHHQRPHQHQQQFSSEPILLPKSSGGRPPDQQYHSGGPHMGSPNLSPFPNSHPRLVGMHHGSPQLTGNMPQFQPLNNRPPAQWMNRPNMYPEDTSGIMNMLPQQQLPHQNGLLPPQQRMPQMPVPQNSIPHPMQPHGHLPGMQPQFLNSHLSRSSSSGSYDAMLGFGDMREARPGSGQGNRQNMRFHQQSFDGGLQRRDSRFRSKYMSADEIENMLKIQLAGTLTNDPYVDDYYHQARLAKKPEGEKQKHRFCPNHLRDLPSRARTNNEPHAFLHVDALGRVPFSSVRRPRPLLEMDPKSGNLEHRDTAKPLEQEPMLAARVTIEEGLYLFLEVDDIDRFLKFNQVQDGGNQLRQKRQALLDGLAVSLETLTQ</sequence>
<gene>
    <name evidence="6" type="ORF">F2Q68_00013532</name>
</gene>
<organism evidence="6 7">
    <name type="scientific">Brassica cretica</name>
    <name type="common">Mustard</name>
    <dbReference type="NCBI Taxonomy" id="69181"/>
    <lineage>
        <taxon>Eukaryota</taxon>
        <taxon>Viridiplantae</taxon>
        <taxon>Streptophyta</taxon>
        <taxon>Embryophyta</taxon>
        <taxon>Tracheophyta</taxon>
        <taxon>Spermatophyta</taxon>
        <taxon>Magnoliopsida</taxon>
        <taxon>eudicotyledons</taxon>
        <taxon>Gunneridae</taxon>
        <taxon>Pentapetalae</taxon>
        <taxon>rosids</taxon>
        <taxon>malvids</taxon>
        <taxon>Brassicales</taxon>
        <taxon>Brassicaceae</taxon>
        <taxon>Brassiceae</taxon>
        <taxon>Brassica</taxon>
    </lineage>
</organism>
<evidence type="ECO:0000313" key="7">
    <source>
        <dbReference type="Proteomes" id="UP000712281"/>
    </source>
</evidence>
<comment type="caution">
    <text evidence="6">The sequence shown here is derived from an EMBL/GenBank/DDBJ whole genome shotgun (WGS) entry which is preliminary data.</text>
</comment>
<dbReference type="GO" id="GO:0042300">
    <property type="term" value="F:beta-amyrin synthase activity"/>
    <property type="evidence" value="ECO:0007669"/>
    <property type="project" value="TreeGrafter"/>
</dbReference>
<evidence type="ECO:0000259" key="4">
    <source>
        <dbReference type="Pfam" id="PF13243"/>
    </source>
</evidence>
<dbReference type="EMBL" id="QGKW02001940">
    <property type="protein sequence ID" value="KAF2557863.1"/>
    <property type="molecule type" value="Genomic_DNA"/>
</dbReference>
<accession>A0A8S9HIP9</accession>
<evidence type="ECO:0008006" key="8">
    <source>
        <dbReference type="Google" id="ProtNLM"/>
    </source>
</evidence>
<protein>
    <recommendedName>
        <fullName evidence="8">Terpene cyclase/mutase family member</fullName>
    </recommendedName>
</protein>
<dbReference type="AlphaFoldDB" id="A0A8S9HIP9"/>
<dbReference type="InterPro" id="IPR032696">
    <property type="entry name" value="SQ_cyclase_C"/>
</dbReference>
<feature type="domain" description="Squalene cyclase N-terminal" evidence="5">
    <location>
        <begin position="2"/>
        <end position="137"/>
    </location>
</feature>
<dbReference type="GO" id="GO:0005811">
    <property type="term" value="C:lipid droplet"/>
    <property type="evidence" value="ECO:0007669"/>
    <property type="project" value="InterPro"/>
</dbReference>
<dbReference type="InterPro" id="IPR032697">
    <property type="entry name" value="SQ_cyclase_N"/>
</dbReference>
<feature type="domain" description="Squalene cyclase C-terminal" evidence="4">
    <location>
        <begin position="190"/>
        <end position="310"/>
    </location>
</feature>
<dbReference type="InterPro" id="IPR018333">
    <property type="entry name" value="Squalene_cyclase"/>
</dbReference>
<comment type="similarity">
    <text evidence="1">Belongs to the terpene cyclase/mutase family.</text>
</comment>
<evidence type="ECO:0000256" key="2">
    <source>
        <dbReference type="ARBA" id="ARBA00022737"/>
    </source>
</evidence>
<evidence type="ECO:0000256" key="3">
    <source>
        <dbReference type="SAM" id="MobiDB-lite"/>
    </source>
</evidence>
<dbReference type="Pfam" id="PF13249">
    <property type="entry name" value="SQHop_cyclase_N"/>
    <property type="match status" value="1"/>
</dbReference>
<dbReference type="Proteomes" id="UP000712281">
    <property type="component" value="Unassembled WGS sequence"/>
</dbReference>
<dbReference type="GO" id="GO:0016104">
    <property type="term" value="P:triterpenoid biosynthetic process"/>
    <property type="evidence" value="ECO:0007669"/>
    <property type="project" value="InterPro"/>
</dbReference>
<reference evidence="6" key="1">
    <citation type="submission" date="2019-12" db="EMBL/GenBank/DDBJ databases">
        <title>Genome sequencing and annotation of Brassica cretica.</title>
        <authorList>
            <person name="Studholme D.J."/>
            <person name="Sarris P.F."/>
        </authorList>
    </citation>
    <scope>NUCLEOTIDE SEQUENCE</scope>
    <source>
        <strain evidence="6">PFS-001/15</strain>
        <tissue evidence="6">Leaf</tissue>
    </source>
</reference>
<dbReference type="PANTHER" id="PTHR11764">
    <property type="entry name" value="TERPENE CYCLASE/MUTASE FAMILY MEMBER"/>
    <property type="match status" value="1"/>
</dbReference>
<dbReference type="PANTHER" id="PTHR11764:SF83">
    <property type="entry name" value="TERPENE CYCLASE_MUTASE FAMILY MEMBER"/>
    <property type="match status" value="1"/>
</dbReference>
<keyword evidence="2" id="KW-0677">Repeat</keyword>
<dbReference type="Gene3D" id="1.50.10.20">
    <property type="match status" value="1"/>
</dbReference>
<proteinExistence type="inferred from homology"/>
<evidence type="ECO:0000256" key="1">
    <source>
        <dbReference type="ARBA" id="ARBA00009755"/>
    </source>
</evidence>
<dbReference type="SUPFAM" id="SSF48239">
    <property type="entry name" value="Terpenoid cyclases/Protein prenyltransferases"/>
    <property type="match status" value="2"/>
</dbReference>
<feature type="non-terminal residue" evidence="6">
    <location>
        <position position="1"/>
    </location>
</feature>